<evidence type="ECO:0000256" key="3">
    <source>
        <dbReference type="ARBA" id="ARBA00037247"/>
    </source>
</evidence>
<comment type="similarity">
    <text evidence="1">Belongs to the ATP-dependent AMP-binding enzyme family.</text>
</comment>
<comment type="catalytic activity">
    <reaction evidence="6">
        <text>octanoate + ATP + CoA = octanoyl-CoA + AMP + diphosphate</text>
        <dbReference type="Rhea" id="RHEA:33631"/>
        <dbReference type="ChEBI" id="CHEBI:25646"/>
        <dbReference type="ChEBI" id="CHEBI:30616"/>
        <dbReference type="ChEBI" id="CHEBI:33019"/>
        <dbReference type="ChEBI" id="CHEBI:57287"/>
        <dbReference type="ChEBI" id="CHEBI:57386"/>
        <dbReference type="ChEBI" id="CHEBI:456215"/>
    </reaction>
</comment>
<sequence>MITYATRNVLPPSYYHYIGKDPLVYRTIGQQFARAADKFGDNDAIVSYHEGKRLTYSEAQKKVDLRYVNRLHVQKYVSRQIDRMAAGLLKLGLNRGDRIAIWAPNTLNWYIALMSAARIGLISVAINHAYQTPEMAYCMKKVGIKAIVASEAFKTQNYYDMLCNIVPEIRNSSDGIIKSSEYSSLRAVIMDSEKDYPGTFKIEDIMSLGSNKDLADLDKKSKFIQPDDPCNIQFTSGTTGRPKAAVMSHFNFVNNAIHIANRTELNEKYHKICVQVPLFHAFGIVISICVALEHGATPVLAAPGFNPEQSLRAIVDEKCTIINGTPTMYIDLIAKQKELNLPITSTEIAVTGGAACSPQLFRNIKSTFGLRSVKTVFGMTELSPVCFHSVKGESEYQVTETVGLLMDHLEAKVVDQQGNLVPFETPGELCVRGYSSMLEYFDDPVKTKETISHDKWLKTGDQFILQEDGYGRIVGRYKDMINRGGENVFPKEIEDFLSTHPDIIENHVFGVPDERMGEEICVHIRTNGKSLTREDIRQFCKGSIAHFKIPRYIEFVDDFPKTTSGKIQKFILRERFNKPASS</sequence>
<feature type="domain" description="AMP-dependent synthetase/ligase" evidence="8">
    <location>
        <begin position="78"/>
        <end position="441"/>
    </location>
</feature>
<dbReference type="Proteomes" id="UP001151699">
    <property type="component" value="Chromosome B"/>
</dbReference>
<evidence type="ECO:0000313" key="11">
    <source>
        <dbReference type="Proteomes" id="UP001151699"/>
    </source>
</evidence>
<dbReference type="PANTHER" id="PTHR43201">
    <property type="entry name" value="ACYL-COA SYNTHETASE"/>
    <property type="match status" value="1"/>
</dbReference>
<dbReference type="Pfam" id="PF00501">
    <property type="entry name" value="AMP-binding"/>
    <property type="match status" value="1"/>
</dbReference>
<feature type="domain" description="AMP-binding enzyme C-terminal" evidence="9">
    <location>
        <begin position="492"/>
        <end position="566"/>
    </location>
</feature>
<gene>
    <name evidence="10" type="primary">ACSF2_0</name>
    <name evidence="10" type="ORF">Bhyg_06768</name>
</gene>
<evidence type="ECO:0000256" key="6">
    <source>
        <dbReference type="ARBA" id="ARBA00047319"/>
    </source>
</evidence>
<evidence type="ECO:0000256" key="7">
    <source>
        <dbReference type="ARBA" id="ARBA00048277"/>
    </source>
</evidence>
<evidence type="ECO:0000259" key="9">
    <source>
        <dbReference type="Pfam" id="PF13193"/>
    </source>
</evidence>
<dbReference type="EMBL" id="WJQU01000002">
    <property type="protein sequence ID" value="KAJ6641823.1"/>
    <property type="molecule type" value="Genomic_DNA"/>
</dbReference>
<protein>
    <recommendedName>
        <fullName evidence="5">Medium-chain acyl-CoA ligase ACSF2, mitochondrial</fullName>
        <ecNumber evidence="4">6.2.1.2</ecNumber>
    </recommendedName>
</protein>
<dbReference type="GO" id="GO:0006631">
    <property type="term" value="P:fatty acid metabolic process"/>
    <property type="evidence" value="ECO:0007669"/>
    <property type="project" value="TreeGrafter"/>
</dbReference>
<dbReference type="OrthoDB" id="10253115at2759"/>
<evidence type="ECO:0000313" key="10">
    <source>
        <dbReference type="EMBL" id="KAJ6641823.1"/>
    </source>
</evidence>
<dbReference type="PANTHER" id="PTHR43201:SF5">
    <property type="entry name" value="MEDIUM-CHAIN ACYL-COA LIGASE ACSF2, MITOCHONDRIAL"/>
    <property type="match status" value="1"/>
</dbReference>
<dbReference type="InterPro" id="IPR045851">
    <property type="entry name" value="AMP-bd_C_sf"/>
</dbReference>
<comment type="catalytic activity">
    <reaction evidence="7">
        <text>a medium-chain fatty acid + ATP + CoA = a medium-chain fatty acyl-CoA + AMP + diphosphate</text>
        <dbReference type="Rhea" id="RHEA:48340"/>
        <dbReference type="ChEBI" id="CHEBI:30616"/>
        <dbReference type="ChEBI" id="CHEBI:33019"/>
        <dbReference type="ChEBI" id="CHEBI:57287"/>
        <dbReference type="ChEBI" id="CHEBI:59558"/>
        <dbReference type="ChEBI" id="CHEBI:90546"/>
        <dbReference type="ChEBI" id="CHEBI:456215"/>
        <dbReference type="EC" id="6.2.1.2"/>
    </reaction>
</comment>
<evidence type="ECO:0000256" key="4">
    <source>
        <dbReference type="ARBA" id="ARBA00039009"/>
    </source>
</evidence>
<dbReference type="Gene3D" id="3.40.50.980">
    <property type="match status" value="2"/>
</dbReference>
<dbReference type="Gene3D" id="2.30.38.10">
    <property type="entry name" value="Luciferase, Domain 3"/>
    <property type="match status" value="1"/>
</dbReference>
<dbReference type="InterPro" id="IPR025110">
    <property type="entry name" value="AMP-bd_C"/>
</dbReference>
<keyword evidence="11" id="KW-1185">Reference proteome</keyword>
<dbReference type="Pfam" id="PF13193">
    <property type="entry name" value="AMP-binding_C"/>
    <property type="match status" value="1"/>
</dbReference>
<evidence type="ECO:0000256" key="1">
    <source>
        <dbReference type="ARBA" id="ARBA00006432"/>
    </source>
</evidence>
<comment type="caution">
    <text evidence="10">The sequence shown here is derived from an EMBL/GenBank/DDBJ whole genome shotgun (WGS) entry which is preliminary data.</text>
</comment>
<evidence type="ECO:0000256" key="2">
    <source>
        <dbReference type="ARBA" id="ARBA00022598"/>
    </source>
</evidence>
<accession>A0A9Q0N1B3</accession>
<dbReference type="EC" id="6.2.1.2" evidence="4"/>
<dbReference type="AlphaFoldDB" id="A0A9Q0N1B3"/>
<dbReference type="GO" id="GO:0031956">
    <property type="term" value="F:medium-chain fatty acid-CoA ligase activity"/>
    <property type="evidence" value="ECO:0007669"/>
    <property type="project" value="UniProtKB-EC"/>
</dbReference>
<dbReference type="Gene3D" id="3.30.300.30">
    <property type="match status" value="1"/>
</dbReference>
<proteinExistence type="inferred from homology"/>
<organism evidence="10 11">
    <name type="scientific">Pseudolycoriella hygida</name>
    <dbReference type="NCBI Taxonomy" id="35572"/>
    <lineage>
        <taxon>Eukaryota</taxon>
        <taxon>Metazoa</taxon>
        <taxon>Ecdysozoa</taxon>
        <taxon>Arthropoda</taxon>
        <taxon>Hexapoda</taxon>
        <taxon>Insecta</taxon>
        <taxon>Pterygota</taxon>
        <taxon>Neoptera</taxon>
        <taxon>Endopterygota</taxon>
        <taxon>Diptera</taxon>
        <taxon>Nematocera</taxon>
        <taxon>Sciaroidea</taxon>
        <taxon>Sciaridae</taxon>
        <taxon>Pseudolycoriella</taxon>
    </lineage>
</organism>
<dbReference type="FunFam" id="3.40.50.12780:FF:000003">
    <property type="entry name" value="Long-chain-fatty-acid--CoA ligase FadD"/>
    <property type="match status" value="1"/>
</dbReference>
<dbReference type="SUPFAM" id="SSF56801">
    <property type="entry name" value="Acetyl-CoA synthetase-like"/>
    <property type="match status" value="1"/>
</dbReference>
<comment type="function">
    <text evidence="3">Acyl-CoA synthases catalyze the initial reaction in fatty acid metabolism, by forming a thioester with CoA. Has some preference toward medium-chain substrates. Plays a role in adipocyte differentiation.</text>
</comment>
<reference evidence="10" key="1">
    <citation type="submission" date="2022-07" db="EMBL/GenBank/DDBJ databases">
        <authorList>
            <person name="Trinca V."/>
            <person name="Uliana J.V.C."/>
            <person name="Torres T.T."/>
            <person name="Ward R.J."/>
            <person name="Monesi N."/>
        </authorList>
    </citation>
    <scope>NUCLEOTIDE SEQUENCE</scope>
    <source>
        <strain evidence="10">HSMRA1968</strain>
        <tissue evidence="10">Whole embryos</tissue>
    </source>
</reference>
<name>A0A9Q0N1B3_9DIPT</name>
<dbReference type="FunFam" id="3.30.300.30:FF:000008">
    <property type="entry name" value="2,3-dihydroxybenzoate-AMP ligase"/>
    <property type="match status" value="1"/>
</dbReference>
<evidence type="ECO:0000256" key="5">
    <source>
        <dbReference type="ARBA" id="ARBA00039638"/>
    </source>
</evidence>
<dbReference type="InterPro" id="IPR020845">
    <property type="entry name" value="AMP-binding_CS"/>
</dbReference>
<dbReference type="InterPro" id="IPR000873">
    <property type="entry name" value="AMP-dep_synth/lig_dom"/>
</dbReference>
<evidence type="ECO:0000259" key="8">
    <source>
        <dbReference type="Pfam" id="PF00501"/>
    </source>
</evidence>
<keyword evidence="2 10" id="KW-0436">Ligase</keyword>
<dbReference type="PROSITE" id="PS00455">
    <property type="entry name" value="AMP_BINDING"/>
    <property type="match status" value="1"/>
</dbReference>